<comment type="caution">
    <text evidence="1">The sequence shown here is derived from an EMBL/GenBank/DDBJ whole genome shotgun (WGS) entry which is preliminary data.</text>
</comment>
<proteinExistence type="predicted"/>
<dbReference type="EMBL" id="NGJX01000005">
    <property type="protein sequence ID" value="RSU02225.1"/>
    <property type="molecule type" value="Genomic_DNA"/>
</dbReference>
<gene>
    <name evidence="1" type="ORF">CBF32_06465</name>
</gene>
<accession>A0A369AWV8</accession>
<organism evidence="1 2">
    <name type="scientific">Vagococcus fluvialis</name>
    <dbReference type="NCBI Taxonomy" id="2738"/>
    <lineage>
        <taxon>Bacteria</taxon>
        <taxon>Bacillati</taxon>
        <taxon>Bacillota</taxon>
        <taxon>Bacilli</taxon>
        <taxon>Lactobacillales</taxon>
        <taxon>Enterococcaceae</taxon>
        <taxon>Vagococcus</taxon>
    </lineage>
</organism>
<keyword evidence="2" id="KW-1185">Reference proteome</keyword>
<sequence>MNKIIKIIPLFFIFIVFSFSTNNPDIKNYENIYLYLSQTGNYSYSGVEIGFSLLMKFSVFLGLDYYGFLIILGTITTMLLYNFTVKYSNNPSIVLIMYIIFPFFLEVVQIRNYLASLIVLNAITFLISKKYFKYCVAIIFASLFHTTSLFYLLFVLVFFSKKKLLYIVLSITGIYVVIQKYVFPKLLLLIPNGTKYIVYMDNAKITTTILFIIYFFCSLILIFNLSRGAYALNNQFNHLTDKQLSMIEMIEKINIIIVFSFALIALDINFFRLYRNIIILNYILFSNTFYRYKVLKNSSIISSQILFILFSLITGFFFLYYNQFESVVKTILESIVFFSKAN</sequence>
<evidence type="ECO:0000313" key="2">
    <source>
        <dbReference type="Proteomes" id="UP000288197"/>
    </source>
</evidence>
<dbReference type="AlphaFoldDB" id="A0A369AWV8"/>
<dbReference type="Pfam" id="PF14897">
    <property type="entry name" value="EpsG"/>
    <property type="match status" value="1"/>
</dbReference>
<dbReference type="RefSeq" id="WP_114289544.1">
    <property type="nucleotide sequence ID" value="NZ_NGJX01000005.1"/>
</dbReference>
<protein>
    <submittedName>
        <fullName evidence="1">Uncharacterized protein</fullName>
    </submittedName>
</protein>
<dbReference type="InterPro" id="IPR049458">
    <property type="entry name" value="EpsG-like"/>
</dbReference>
<dbReference type="OrthoDB" id="2989568at2"/>
<dbReference type="GeneID" id="63146292"/>
<evidence type="ECO:0000313" key="1">
    <source>
        <dbReference type="EMBL" id="RSU02225.1"/>
    </source>
</evidence>
<reference evidence="1 2" key="1">
    <citation type="submission" date="2017-05" db="EMBL/GenBank/DDBJ databases">
        <title>Vagococcus spp. assemblies.</title>
        <authorList>
            <person name="Gulvik C.A."/>
        </authorList>
    </citation>
    <scope>NUCLEOTIDE SEQUENCE [LARGE SCALE GENOMIC DNA]</scope>
    <source>
        <strain evidence="1 2">NCFB 2497</strain>
    </source>
</reference>
<dbReference type="Proteomes" id="UP000288197">
    <property type="component" value="Unassembled WGS sequence"/>
</dbReference>
<name>A0A369AWV8_9ENTE</name>